<dbReference type="SUPFAM" id="SSF48452">
    <property type="entry name" value="TPR-like"/>
    <property type="match status" value="1"/>
</dbReference>
<dbReference type="InterPro" id="IPR019734">
    <property type="entry name" value="TPR_rpt"/>
</dbReference>
<protein>
    <submittedName>
        <fullName evidence="4">Tetratricopeptide repeat protein</fullName>
    </submittedName>
</protein>
<organism evidence="4 5">
    <name type="scientific">Tautonia sociabilis</name>
    <dbReference type="NCBI Taxonomy" id="2080755"/>
    <lineage>
        <taxon>Bacteria</taxon>
        <taxon>Pseudomonadati</taxon>
        <taxon>Planctomycetota</taxon>
        <taxon>Planctomycetia</taxon>
        <taxon>Isosphaerales</taxon>
        <taxon>Isosphaeraceae</taxon>
        <taxon>Tautonia</taxon>
    </lineage>
</organism>
<evidence type="ECO:0000313" key="4">
    <source>
        <dbReference type="EMBL" id="RUL88893.1"/>
    </source>
</evidence>
<dbReference type="RefSeq" id="WP_126724144.1">
    <property type="nucleotide sequence ID" value="NZ_RYZH01000006.1"/>
</dbReference>
<dbReference type="Gene3D" id="1.25.40.10">
    <property type="entry name" value="Tetratricopeptide repeat domain"/>
    <property type="match status" value="1"/>
</dbReference>
<evidence type="ECO:0000256" key="2">
    <source>
        <dbReference type="ARBA" id="ARBA00022803"/>
    </source>
</evidence>
<dbReference type="SMART" id="SM00028">
    <property type="entry name" value="TPR"/>
    <property type="match status" value="6"/>
</dbReference>
<gene>
    <name evidence="4" type="ORF">TsocGM_04590</name>
</gene>
<dbReference type="InterPro" id="IPR051012">
    <property type="entry name" value="CellSynth/LPSAsmb/PSIAsmb"/>
</dbReference>
<dbReference type="EMBL" id="RYZH01000006">
    <property type="protein sequence ID" value="RUL88893.1"/>
    <property type="molecule type" value="Genomic_DNA"/>
</dbReference>
<dbReference type="PANTHER" id="PTHR45586">
    <property type="entry name" value="TPR REPEAT-CONTAINING PROTEIN PA4667"/>
    <property type="match status" value="1"/>
</dbReference>
<dbReference type="Proteomes" id="UP000280296">
    <property type="component" value="Unassembled WGS sequence"/>
</dbReference>
<reference evidence="4 5" key="2">
    <citation type="submission" date="2019-01" db="EMBL/GenBank/DDBJ databases">
        <title>Tautonia sociabilis, a novel thermotolerant planctomycete of Isosphaeraceae family, isolated from a 4000 m deep subterranean habitat.</title>
        <authorList>
            <person name="Kovaleva O.L."/>
            <person name="Elcheninov A.G."/>
            <person name="Van Heerden E."/>
            <person name="Toshchakov S.V."/>
            <person name="Novikov A."/>
            <person name="Bonch-Osmolovskaya E.A."/>
            <person name="Kublanov I.V."/>
        </authorList>
    </citation>
    <scope>NUCLEOTIDE SEQUENCE [LARGE SCALE GENOMIC DNA]</scope>
    <source>
        <strain evidence="4 5">GM2012</strain>
    </source>
</reference>
<dbReference type="Pfam" id="PF13432">
    <property type="entry name" value="TPR_16"/>
    <property type="match status" value="1"/>
</dbReference>
<feature type="repeat" description="TPR" evidence="3">
    <location>
        <begin position="154"/>
        <end position="187"/>
    </location>
</feature>
<dbReference type="PROSITE" id="PS50005">
    <property type="entry name" value="TPR"/>
    <property type="match status" value="1"/>
</dbReference>
<proteinExistence type="predicted"/>
<evidence type="ECO:0000256" key="1">
    <source>
        <dbReference type="ARBA" id="ARBA00022737"/>
    </source>
</evidence>
<comment type="caution">
    <text evidence="4">The sequence shown here is derived from an EMBL/GenBank/DDBJ whole genome shotgun (WGS) entry which is preliminary data.</text>
</comment>
<dbReference type="OrthoDB" id="249586at2"/>
<evidence type="ECO:0000313" key="5">
    <source>
        <dbReference type="Proteomes" id="UP000280296"/>
    </source>
</evidence>
<dbReference type="AlphaFoldDB" id="A0A432MN80"/>
<accession>A0A432MN80</accession>
<evidence type="ECO:0000256" key="3">
    <source>
        <dbReference type="PROSITE-ProRule" id="PRU00339"/>
    </source>
</evidence>
<keyword evidence="2 3" id="KW-0802">TPR repeat</keyword>
<name>A0A432MN80_9BACT</name>
<keyword evidence="5" id="KW-1185">Reference proteome</keyword>
<dbReference type="PANTHER" id="PTHR45586:SF1">
    <property type="entry name" value="LIPOPOLYSACCHARIDE ASSEMBLY PROTEIN B"/>
    <property type="match status" value="1"/>
</dbReference>
<keyword evidence="1" id="KW-0677">Repeat</keyword>
<sequence length="408" mass="43506">MWSLTRSDNLIVGIMTLALALGGAGAVYLISSGGGSSSARPEAPDRSEQGGNWPSVIRGRRFLEQGRPDRALSSVMHIRENGPGAGEAMTVAGIALFRLGQPIAARQALEVALHFQPNQPETVLALASLYLMTGDTPRGLIQLQKAATLAPDDPRPWLEMGRIHHDLGESVRAATAFRKALDRDPDLVEARIGELTSLLNSAQVEEATPRIAEALARLPEDPNVLGLAARHAFELGDQPRAAEFSSASLALDPDNVEALLVRARLSHASDRLEEALADLERVTALRPNNLGALQLLGTVQTRLGRAEEAARTMTRHGQAHERALRMNELAMEIASRPDDPGLRWQMGKLAQEGGSTVLARRCYAAALMLDPNYRPALDGLASLGIDPEETPSGAFASALDGGATGPLP</sequence>
<dbReference type="InterPro" id="IPR011990">
    <property type="entry name" value="TPR-like_helical_dom_sf"/>
</dbReference>
<reference evidence="4 5" key="1">
    <citation type="submission" date="2018-12" db="EMBL/GenBank/DDBJ databases">
        <authorList>
            <person name="Toschakov S.V."/>
        </authorList>
    </citation>
    <scope>NUCLEOTIDE SEQUENCE [LARGE SCALE GENOMIC DNA]</scope>
    <source>
        <strain evidence="4 5">GM2012</strain>
    </source>
</reference>
<dbReference type="Pfam" id="PF13429">
    <property type="entry name" value="TPR_15"/>
    <property type="match status" value="1"/>
</dbReference>